<proteinExistence type="predicted"/>
<evidence type="ECO:0000313" key="2">
    <source>
        <dbReference type="Proteomes" id="UP000032210"/>
    </source>
</evidence>
<dbReference type="PATRIC" id="fig|294.125.peg.996"/>
<dbReference type="RefSeq" id="WP_235387809.1">
    <property type="nucleotide sequence ID" value="NZ_JXCQ01000006.1"/>
</dbReference>
<accession>A0A0D0SPD3</accession>
<reference evidence="1 2" key="1">
    <citation type="submission" date="2015-01" db="EMBL/GenBank/DDBJ databases">
        <title>Genome sequence of the beneficial rhizobacterium Pseudomonas fluorescens 2-79.</title>
        <authorList>
            <person name="Thuermer A."/>
            <person name="Daniel R."/>
        </authorList>
    </citation>
    <scope>NUCLEOTIDE SEQUENCE [LARGE SCALE GENOMIC DNA]</scope>
    <source>
        <strain evidence="1 2">2-79</strain>
    </source>
</reference>
<dbReference type="AlphaFoldDB" id="A0A0D0SPD3"/>
<protein>
    <submittedName>
        <fullName evidence="1">Uncharacterized protein</fullName>
    </submittedName>
</protein>
<dbReference type="Proteomes" id="UP000032210">
    <property type="component" value="Unassembled WGS sequence"/>
</dbReference>
<gene>
    <name evidence="1" type="ORF">PFLU3_09690</name>
</gene>
<name>A0A0D0SPD3_PSEFL</name>
<dbReference type="EMBL" id="JXCQ01000006">
    <property type="protein sequence ID" value="KIR23618.1"/>
    <property type="molecule type" value="Genomic_DNA"/>
</dbReference>
<organism evidence="1 2">
    <name type="scientific">Pseudomonas fluorescens</name>
    <dbReference type="NCBI Taxonomy" id="294"/>
    <lineage>
        <taxon>Bacteria</taxon>
        <taxon>Pseudomonadati</taxon>
        <taxon>Pseudomonadota</taxon>
        <taxon>Gammaproteobacteria</taxon>
        <taxon>Pseudomonadales</taxon>
        <taxon>Pseudomonadaceae</taxon>
        <taxon>Pseudomonas</taxon>
    </lineage>
</organism>
<evidence type="ECO:0000313" key="1">
    <source>
        <dbReference type="EMBL" id="KIR23618.1"/>
    </source>
</evidence>
<sequence length="69" mass="7530">MGTTDYAVDDGNGNELVIACPTDDGRYVSASATVNNKEYSSEDRQDFDLIVDGKTFHNPLYTDCRACSS</sequence>
<comment type="caution">
    <text evidence="1">The sequence shown here is derived from an EMBL/GenBank/DDBJ whole genome shotgun (WGS) entry which is preliminary data.</text>
</comment>